<dbReference type="PANTHER" id="PTHR22904:SF523">
    <property type="entry name" value="STRESS-INDUCED-PHOSPHOPROTEIN 1"/>
    <property type="match status" value="1"/>
</dbReference>
<name>A0A067TJH9_GALM3</name>
<keyword evidence="2" id="KW-0802">TPR repeat</keyword>
<dbReference type="InterPro" id="IPR011990">
    <property type="entry name" value="TPR-like_helical_dom_sf"/>
</dbReference>
<dbReference type="STRING" id="685588.A0A067TJH9"/>
<keyword evidence="1" id="KW-0677">Repeat</keyword>
<sequence>MSKVRPDPITGEIENDDILRFIKLNPDDPDAQRIARLSAEGQWRHEQEKITMPSNIDCSKFRMEPETLWVIKLYTSEGVHEVAEKLGMEGPRHNYHLSCLVDVSPWWDMDEDRVREKYITLPDSNTVERFIRMAITKPKPPFSPYLPNYLALSPELGKHEAALKPFLDSFPEPFLWMVLSPTRERSIYEERRHRAMEKYDRYISLATEKKEAGNKAYAMKDQAAAVDAFMDAISCVQKGTIISCDIDGTRNIMAVCHGNCSAARLLNGERRDVKKALDDATMAVRLDEHYAEGYIHLSRAYEALGIYSQAEESLARALRRPQLENDANLVDCLIALQTDRKGLPMDKEAFEDWSRRLFGNTGSGRRMKNVRGLWHKRCEDHRRAFASR</sequence>
<reference evidence="4" key="1">
    <citation type="journal article" date="2014" name="Proc. Natl. Acad. Sci. U.S.A.">
        <title>Extensive sampling of basidiomycete genomes demonstrates inadequacy of the white-rot/brown-rot paradigm for wood decay fungi.</title>
        <authorList>
            <person name="Riley R."/>
            <person name="Salamov A.A."/>
            <person name="Brown D.W."/>
            <person name="Nagy L.G."/>
            <person name="Floudas D."/>
            <person name="Held B.W."/>
            <person name="Levasseur A."/>
            <person name="Lombard V."/>
            <person name="Morin E."/>
            <person name="Otillar R."/>
            <person name="Lindquist E.A."/>
            <person name="Sun H."/>
            <person name="LaButti K.M."/>
            <person name="Schmutz J."/>
            <person name="Jabbour D."/>
            <person name="Luo H."/>
            <person name="Baker S.E."/>
            <person name="Pisabarro A.G."/>
            <person name="Walton J.D."/>
            <person name="Blanchette R.A."/>
            <person name="Henrissat B."/>
            <person name="Martin F."/>
            <person name="Cullen D."/>
            <person name="Hibbett D.S."/>
            <person name="Grigoriev I.V."/>
        </authorList>
    </citation>
    <scope>NUCLEOTIDE SEQUENCE [LARGE SCALE GENOMIC DNA]</scope>
    <source>
        <strain evidence="4">CBS 339.88</strain>
    </source>
</reference>
<dbReference type="HOGENOM" id="CLU_058859_0_0_1"/>
<dbReference type="EMBL" id="KL142372">
    <property type="protein sequence ID" value="KDR80069.1"/>
    <property type="molecule type" value="Genomic_DNA"/>
</dbReference>
<accession>A0A067TJH9</accession>
<keyword evidence="4" id="KW-1185">Reference proteome</keyword>
<gene>
    <name evidence="3" type="ORF">GALMADRAFT_1177526</name>
</gene>
<dbReference type="OrthoDB" id="2942533at2759"/>
<dbReference type="Proteomes" id="UP000027222">
    <property type="component" value="Unassembled WGS sequence"/>
</dbReference>
<evidence type="ECO:0000313" key="4">
    <source>
        <dbReference type="Proteomes" id="UP000027222"/>
    </source>
</evidence>
<evidence type="ECO:0000313" key="3">
    <source>
        <dbReference type="EMBL" id="KDR80069.1"/>
    </source>
</evidence>
<evidence type="ECO:0000256" key="1">
    <source>
        <dbReference type="ARBA" id="ARBA00022737"/>
    </source>
</evidence>
<evidence type="ECO:0000256" key="2">
    <source>
        <dbReference type="ARBA" id="ARBA00022803"/>
    </source>
</evidence>
<dbReference type="AlphaFoldDB" id="A0A067TJH9"/>
<dbReference type="GO" id="GO:0051879">
    <property type="term" value="F:Hsp90 protein binding"/>
    <property type="evidence" value="ECO:0007669"/>
    <property type="project" value="TreeGrafter"/>
</dbReference>
<dbReference type="Gene3D" id="1.25.40.10">
    <property type="entry name" value="Tetratricopeptide repeat domain"/>
    <property type="match status" value="1"/>
</dbReference>
<organism evidence="3 4">
    <name type="scientific">Galerina marginata (strain CBS 339.88)</name>
    <dbReference type="NCBI Taxonomy" id="685588"/>
    <lineage>
        <taxon>Eukaryota</taxon>
        <taxon>Fungi</taxon>
        <taxon>Dikarya</taxon>
        <taxon>Basidiomycota</taxon>
        <taxon>Agaricomycotina</taxon>
        <taxon>Agaricomycetes</taxon>
        <taxon>Agaricomycetidae</taxon>
        <taxon>Agaricales</taxon>
        <taxon>Agaricineae</taxon>
        <taxon>Strophariaceae</taxon>
        <taxon>Galerina</taxon>
    </lineage>
</organism>
<proteinExistence type="predicted"/>
<dbReference type="SUPFAM" id="SSF48452">
    <property type="entry name" value="TPR-like"/>
    <property type="match status" value="1"/>
</dbReference>
<dbReference type="PANTHER" id="PTHR22904">
    <property type="entry name" value="TPR REPEAT CONTAINING PROTEIN"/>
    <property type="match status" value="1"/>
</dbReference>
<protein>
    <submittedName>
        <fullName evidence="3">Uncharacterized protein</fullName>
    </submittedName>
</protein>